<dbReference type="SUPFAM" id="SSF50969">
    <property type="entry name" value="YVTN repeat-like/Quinoprotein amine dehydrogenase"/>
    <property type="match status" value="1"/>
</dbReference>
<name>A0A4D7B8N8_9HYPH</name>
<accession>A0A4D7B8N8</accession>
<evidence type="ECO:0000256" key="1">
    <source>
        <dbReference type="ARBA" id="ARBA00022801"/>
    </source>
</evidence>
<reference evidence="2 3" key="1">
    <citation type="submission" date="2019-04" db="EMBL/GenBank/DDBJ databases">
        <title>Phreatobacter aquaticus sp. nov.</title>
        <authorList>
            <person name="Choi A."/>
        </authorList>
    </citation>
    <scope>NUCLEOTIDE SEQUENCE [LARGE SCALE GENOMIC DNA]</scope>
    <source>
        <strain evidence="2 3">KCTC 52518</strain>
    </source>
</reference>
<gene>
    <name evidence="2" type="ORF">E8M01_25545</name>
</gene>
<dbReference type="GO" id="GO:0016787">
    <property type="term" value="F:hydrolase activity"/>
    <property type="evidence" value="ECO:0007669"/>
    <property type="project" value="UniProtKB-KW"/>
</dbReference>
<keyword evidence="3" id="KW-1185">Reference proteome</keyword>
<evidence type="ECO:0000313" key="2">
    <source>
        <dbReference type="EMBL" id="QCI67295.1"/>
    </source>
</evidence>
<dbReference type="InterPro" id="IPR023827">
    <property type="entry name" value="Peptidase_S8_Asp-AS"/>
</dbReference>
<evidence type="ECO:0008006" key="4">
    <source>
        <dbReference type="Google" id="ProtNLM"/>
    </source>
</evidence>
<dbReference type="OrthoDB" id="9810636at2"/>
<dbReference type="AlphaFoldDB" id="A0A4D7B8N8"/>
<dbReference type="Proteomes" id="UP000298781">
    <property type="component" value="Chromosome"/>
</dbReference>
<keyword evidence="1" id="KW-0378">Hydrolase</keyword>
<proteinExistence type="predicted"/>
<dbReference type="EMBL" id="CP039690">
    <property type="protein sequence ID" value="QCI67295.1"/>
    <property type="molecule type" value="Genomic_DNA"/>
</dbReference>
<protein>
    <recommendedName>
        <fullName evidence="4">DUF1513 domain-containing protein</fullName>
    </recommendedName>
</protein>
<evidence type="ECO:0000313" key="3">
    <source>
        <dbReference type="Proteomes" id="UP000298781"/>
    </source>
</evidence>
<dbReference type="RefSeq" id="WP_136962726.1">
    <property type="nucleotide sequence ID" value="NZ_CP039690.1"/>
</dbReference>
<sequence length="388" mass="40457">MATAQAESTGAAGQGSRVTAHRLLASDGGQGRLWVTDLDTGRLLSTFRLASPARLARGASGRYVHALQAEAARIAVIDSGITLDDHGDHADIAITPPRLLAARLDGPKPAHFNADSTQVAAFFDGSGSAQVIAEADLVSGRMASLRRIETGLAHHGVAKPVGRFIAVSVASAGETLPVAVELRDRQGRASQRIACPRLHGEATTVRFTGFGCADGIALYEVGRGTPAARHIAYGSALPAGRMVRSLSGAAGFAFFAGDFGADGLVVIDPTKADGDMRFIQLPGRRVHFALHPATGDRLFVLIEDGRVLTINPLTGATTHERAVLGRVALDGSSPRPRLTASGPYLAISDPAARMVVVLDAETLAEKRRIAFDGEPIDILAVGGSGQRH</sequence>
<organism evidence="2 3">
    <name type="scientific">Phreatobacter stygius</name>
    <dbReference type="NCBI Taxonomy" id="1940610"/>
    <lineage>
        <taxon>Bacteria</taxon>
        <taxon>Pseudomonadati</taxon>
        <taxon>Pseudomonadota</taxon>
        <taxon>Alphaproteobacteria</taxon>
        <taxon>Hyphomicrobiales</taxon>
        <taxon>Phreatobacteraceae</taxon>
        <taxon>Phreatobacter</taxon>
    </lineage>
</organism>
<dbReference type="InterPro" id="IPR011044">
    <property type="entry name" value="Quino_amine_DH_bsu"/>
</dbReference>
<dbReference type="KEGG" id="pstg:E8M01_25545"/>
<dbReference type="PROSITE" id="PS00136">
    <property type="entry name" value="SUBTILASE_ASP"/>
    <property type="match status" value="1"/>
</dbReference>